<dbReference type="EMBL" id="JBHMFA010000001">
    <property type="protein sequence ID" value="MFB9103440.1"/>
    <property type="molecule type" value="Genomic_DNA"/>
</dbReference>
<dbReference type="PANTHER" id="PTHR31988:SF19">
    <property type="entry name" value="9-O-ACETYL-N-ACETYLNEURAMINIC ACID DEACETYLASE-RELATED"/>
    <property type="match status" value="1"/>
</dbReference>
<reference evidence="8 9" key="1">
    <citation type="submission" date="2024-09" db="EMBL/GenBank/DDBJ databases">
        <authorList>
            <person name="Sun Q."/>
            <person name="Mori K."/>
        </authorList>
    </citation>
    <scope>NUCLEOTIDE SEQUENCE [LARGE SCALE GENOMIC DNA]</scope>
    <source>
        <strain evidence="8 9">CECT 8300</strain>
    </source>
</reference>
<comment type="subcellular location">
    <subcellularLocation>
        <location evidence="1">Secreted</location>
    </subcellularLocation>
</comment>
<comment type="caution">
    <text evidence="8">The sequence shown here is derived from an EMBL/GenBank/DDBJ whole genome shotgun (WGS) entry which is preliminary data.</text>
</comment>
<evidence type="ECO:0000256" key="1">
    <source>
        <dbReference type="ARBA" id="ARBA00004613"/>
    </source>
</evidence>
<organism evidence="8 9">
    <name type="scientific">Algibacter miyuki</name>
    <dbReference type="NCBI Taxonomy" id="1306933"/>
    <lineage>
        <taxon>Bacteria</taxon>
        <taxon>Pseudomonadati</taxon>
        <taxon>Bacteroidota</taxon>
        <taxon>Flavobacteriia</taxon>
        <taxon>Flavobacteriales</taxon>
        <taxon>Flavobacteriaceae</taxon>
        <taxon>Algibacter</taxon>
    </lineage>
</organism>
<feature type="domain" description="Secretion system C-terminal sorting" evidence="6">
    <location>
        <begin position="474"/>
        <end position="540"/>
    </location>
</feature>
<dbReference type="NCBIfam" id="TIGR04183">
    <property type="entry name" value="Por_Secre_tail"/>
    <property type="match status" value="1"/>
</dbReference>
<name>A0ABV5GUY7_9FLAO</name>
<dbReference type="PANTHER" id="PTHR31988">
    <property type="entry name" value="ESTERASE, PUTATIVE (DUF303)-RELATED"/>
    <property type="match status" value="1"/>
</dbReference>
<evidence type="ECO:0000313" key="8">
    <source>
        <dbReference type="EMBL" id="MFB9103440.1"/>
    </source>
</evidence>
<evidence type="ECO:0000259" key="6">
    <source>
        <dbReference type="Pfam" id="PF18962"/>
    </source>
</evidence>
<keyword evidence="4" id="KW-0378">Hydrolase</keyword>
<dbReference type="Pfam" id="PF24517">
    <property type="entry name" value="CBM96"/>
    <property type="match status" value="1"/>
</dbReference>
<dbReference type="Pfam" id="PF18962">
    <property type="entry name" value="Por_Secre_tail"/>
    <property type="match status" value="1"/>
</dbReference>
<dbReference type="InterPro" id="IPR052940">
    <property type="entry name" value="Carb_Esterase_6"/>
</dbReference>
<dbReference type="Gene3D" id="3.40.50.1110">
    <property type="entry name" value="SGNH hydrolase"/>
    <property type="match status" value="1"/>
</dbReference>
<sequence length="543" mass="59568">MKQKYSLLKTLFIICLFLTQVYAFAQRDVYLVIGQSNAAGRGAIEAQDMAPLNGVDLYNGTSWETAINTSAADGGMNRYSTVQKEAQDQGLNFSYTFGKTVSAVSENQIGLVVNAIGGTSIDSWLPTTGAGYYEAAITRINEALALGGSTLKGILWHQGEASRNDSDYLDTLESLITSLRTDLGIPNLPVIVGQISKQRTDNDTFNANIKTITDPLNVSNYIPYTDYVTTDGLSTSDRTHFISNSQRVLGYRYAAKILEMIYGFPYVQNEIVPISEDAFVRGGTSADIVQQTIDSEYIRIKETSPIGNNTRRGLVKFDISSITSTTDRLIIDTTLIINADLTDSDSSDDKEAMNINFYNIDTNWTESTVTFNNAPNFTNLISSGNSNFYIEGLRQRGADITDYIKDQYALGTTTVALGLQSTSNDGTAQLKFITKEDSATPSTASYLVVSYINTSSTLGSNTQNNKLDQFKVSYTNPVNDNMLISSQFIMNEINLYSITGKLLKKQEIHNTSATVNTSNLVSGAYIMSITSENEMISKLILKK</sequence>
<accession>A0ABV5GUY7</accession>
<dbReference type="InterPro" id="IPR055372">
    <property type="entry name" value="CBM96"/>
</dbReference>
<dbReference type="NCBIfam" id="NF033679">
    <property type="entry name" value="DNRLRE_dom"/>
    <property type="match status" value="1"/>
</dbReference>
<feature type="domain" description="Sialate O-acetylesterase" evidence="5">
    <location>
        <begin position="27"/>
        <end position="258"/>
    </location>
</feature>
<gene>
    <name evidence="8" type="ORF">ACFFU1_00910</name>
</gene>
<dbReference type="InterPro" id="IPR036514">
    <property type="entry name" value="SGNH_hydro_sf"/>
</dbReference>
<dbReference type="SUPFAM" id="SSF52266">
    <property type="entry name" value="SGNH hydrolase"/>
    <property type="match status" value="1"/>
</dbReference>
<evidence type="ECO:0000259" key="5">
    <source>
        <dbReference type="Pfam" id="PF03629"/>
    </source>
</evidence>
<evidence type="ECO:0000313" key="9">
    <source>
        <dbReference type="Proteomes" id="UP001589590"/>
    </source>
</evidence>
<dbReference type="Proteomes" id="UP001589590">
    <property type="component" value="Unassembled WGS sequence"/>
</dbReference>
<evidence type="ECO:0000256" key="2">
    <source>
        <dbReference type="ARBA" id="ARBA00022525"/>
    </source>
</evidence>
<proteinExistence type="predicted"/>
<keyword evidence="2" id="KW-0964">Secreted</keyword>
<feature type="domain" description="Carbohydrate-binding module family 96" evidence="7">
    <location>
        <begin position="274"/>
        <end position="440"/>
    </location>
</feature>
<keyword evidence="9" id="KW-1185">Reference proteome</keyword>
<evidence type="ECO:0000256" key="4">
    <source>
        <dbReference type="ARBA" id="ARBA00022801"/>
    </source>
</evidence>
<evidence type="ECO:0000259" key="7">
    <source>
        <dbReference type="Pfam" id="PF24517"/>
    </source>
</evidence>
<dbReference type="InterPro" id="IPR005181">
    <property type="entry name" value="SASA"/>
</dbReference>
<evidence type="ECO:0000256" key="3">
    <source>
        <dbReference type="ARBA" id="ARBA00022729"/>
    </source>
</evidence>
<dbReference type="RefSeq" id="WP_290268990.1">
    <property type="nucleotide sequence ID" value="NZ_JAUFQP010000007.1"/>
</dbReference>
<keyword evidence="3" id="KW-0732">Signal</keyword>
<dbReference type="Pfam" id="PF03629">
    <property type="entry name" value="SASA"/>
    <property type="match status" value="1"/>
</dbReference>
<dbReference type="InterPro" id="IPR026444">
    <property type="entry name" value="Secre_tail"/>
</dbReference>
<protein>
    <submittedName>
        <fullName evidence="8">Sialate O-acetylesterase</fullName>
    </submittedName>
</protein>